<protein>
    <recommendedName>
        <fullName evidence="4">Secreted protein</fullName>
    </recommendedName>
</protein>
<proteinExistence type="predicted"/>
<gene>
    <name evidence="2" type="ORF">TPA0910_81970</name>
</gene>
<organism evidence="2 3">
    <name type="scientific">Streptomyces hygroscopicus</name>
    <dbReference type="NCBI Taxonomy" id="1912"/>
    <lineage>
        <taxon>Bacteria</taxon>
        <taxon>Bacillati</taxon>
        <taxon>Actinomycetota</taxon>
        <taxon>Actinomycetes</taxon>
        <taxon>Kitasatosporales</taxon>
        <taxon>Streptomycetaceae</taxon>
        <taxon>Streptomyces</taxon>
        <taxon>Streptomyces violaceusniger group</taxon>
    </lineage>
</organism>
<dbReference type="Proteomes" id="UP001054854">
    <property type="component" value="Unassembled WGS sequence"/>
</dbReference>
<evidence type="ECO:0008006" key="4">
    <source>
        <dbReference type="Google" id="ProtNLM"/>
    </source>
</evidence>
<accession>A0ABQ3UDW2</accession>
<evidence type="ECO:0000313" key="3">
    <source>
        <dbReference type="Proteomes" id="UP001054854"/>
    </source>
</evidence>
<evidence type="ECO:0000256" key="1">
    <source>
        <dbReference type="SAM" id="MobiDB-lite"/>
    </source>
</evidence>
<evidence type="ECO:0000313" key="2">
    <source>
        <dbReference type="EMBL" id="GHJ33764.1"/>
    </source>
</evidence>
<dbReference type="EMBL" id="BNEK01000005">
    <property type="protein sequence ID" value="GHJ33764.1"/>
    <property type="molecule type" value="Genomic_DNA"/>
</dbReference>
<name>A0ABQ3UDW2_STRHY</name>
<sequence length="149" mass="14749">MVASGEGASAEDRSLRIGTPAPLPASVEGLAAPAPVPGGIGIGAMTGGVVASGKGAKAVSAATRMIDASPDLHATISALREQLTVLAPTDEVATVDAQLAAAEEEISETRQVSGDRLRWLRERLSLGATAAAGLASAATVVQAIDQLVG</sequence>
<comment type="caution">
    <text evidence="2">The sequence shown here is derived from an EMBL/GenBank/DDBJ whole genome shotgun (WGS) entry which is preliminary data.</text>
</comment>
<reference evidence="2" key="1">
    <citation type="submission" date="2024-05" db="EMBL/GenBank/DDBJ databases">
        <title>Whole genome shotgun sequence of Streptomyces hygroscopicus NBRC 113678.</title>
        <authorList>
            <person name="Komaki H."/>
            <person name="Tamura T."/>
        </authorList>
    </citation>
    <scope>NUCLEOTIDE SEQUENCE</scope>
    <source>
        <strain evidence="2">N11-34</strain>
    </source>
</reference>
<feature type="region of interest" description="Disordered" evidence="1">
    <location>
        <begin position="1"/>
        <end position="21"/>
    </location>
</feature>
<keyword evidence="3" id="KW-1185">Reference proteome</keyword>